<evidence type="ECO:0000259" key="3">
    <source>
        <dbReference type="Pfam" id="PF11350"/>
    </source>
</evidence>
<dbReference type="Proteomes" id="UP001501147">
    <property type="component" value="Unassembled WGS sequence"/>
</dbReference>
<organism evidence="4 5">
    <name type="scientific">Streptomyces sanyensis</name>
    <dbReference type="NCBI Taxonomy" id="568869"/>
    <lineage>
        <taxon>Bacteria</taxon>
        <taxon>Bacillati</taxon>
        <taxon>Actinomycetota</taxon>
        <taxon>Actinomycetes</taxon>
        <taxon>Kitasatosporales</taxon>
        <taxon>Streptomycetaceae</taxon>
        <taxon>Streptomyces</taxon>
    </lineage>
</organism>
<feature type="region of interest" description="Disordered" evidence="1">
    <location>
        <begin position="97"/>
        <end position="167"/>
    </location>
</feature>
<dbReference type="RefSeq" id="WP_345611620.1">
    <property type="nucleotide sequence ID" value="NZ_BAABJV010000003.1"/>
</dbReference>
<feature type="compositionally biased region" description="Low complexity" evidence="1">
    <location>
        <begin position="1"/>
        <end position="11"/>
    </location>
</feature>
<keyword evidence="5" id="KW-1185">Reference proteome</keyword>
<proteinExistence type="predicted"/>
<dbReference type="SUPFAM" id="SSF55486">
    <property type="entry name" value="Metalloproteases ('zincins'), catalytic domain"/>
    <property type="match status" value="1"/>
</dbReference>
<feature type="compositionally biased region" description="Low complexity" evidence="1">
    <location>
        <begin position="98"/>
        <end position="114"/>
    </location>
</feature>
<evidence type="ECO:0000256" key="1">
    <source>
        <dbReference type="SAM" id="MobiDB-lite"/>
    </source>
</evidence>
<evidence type="ECO:0000313" key="5">
    <source>
        <dbReference type="Proteomes" id="UP001501147"/>
    </source>
</evidence>
<comment type="caution">
    <text evidence="4">The sequence shown here is derived from an EMBL/GenBank/DDBJ whole genome shotgun (WGS) entry which is preliminary data.</text>
</comment>
<keyword evidence="2" id="KW-0472">Membrane</keyword>
<keyword evidence="2" id="KW-0812">Transmembrane</keyword>
<keyword evidence="2" id="KW-1133">Transmembrane helix</keyword>
<evidence type="ECO:0000256" key="2">
    <source>
        <dbReference type="SAM" id="Phobius"/>
    </source>
</evidence>
<protein>
    <recommendedName>
        <fullName evidence="3">DUF3152 domain-containing protein</fullName>
    </recommendedName>
</protein>
<reference evidence="5" key="1">
    <citation type="journal article" date="2019" name="Int. J. Syst. Evol. Microbiol.">
        <title>The Global Catalogue of Microorganisms (GCM) 10K type strain sequencing project: providing services to taxonomists for standard genome sequencing and annotation.</title>
        <authorList>
            <consortium name="The Broad Institute Genomics Platform"/>
            <consortium name="The Broad Institute Genome Sequencing Center for Infectious Disease"/>
            <person name="Wu L."/>
            <person name="Ma J."/>
        </authorList>
    </citation>
    <scope>NUCLEOTIDE SEQUENCE [LARGE SCALE GENOMIC DNA]</scope>
    <source>
        <strain evidence="5">JCM 18324</strain>
    </source>
</reference>
<feature type="compositionally biased region" description="Pro residues" evidence="1">
    <location>
        <begin position="115"/>
        <end position="131"/>
    </location>
</feature>
<sequence length="332" mass="33597">MGKRAAVAAAGRGTGRNRRAPGRAAVPGRARRSPRPGSSPRPRGESGRQAPRKDAGGPGPRGGRRRPAGQLLLAALVAAASLLGGALLAHWRGPGGAPPAVAAPSAPPGTAARATPPPSPASPPAPRPSPPASSSAPPSSAPPRVPASGPGTFTVAQAAGDPVGGSGTLRRYRVEVENGIDVSARGAAAEIQQILAHPQGWAANGRGRFQLVASGADFTIRIATPTTADRLCLAQGLDTGGELNCETTDGVVVNLRRWLLGSPTFAGTPAEYRHLIINHEVGHEIGIRQHLGCPGPGSPAPVMMQQIKGLDGCRSNAWPYTANGTYITGPAV</sequence>
<feature type="compositionally biased region" description="Basic and acidic residues" evidence="1">
    <location>
        <begin position="42"/>
        <end position="55"/>
    </location>
</feature>
<dbReference type="InterPro" id="IPR022603">
    <property type="entry name" value="DUF3152"/>
</dbReference>
<dbReference type="EMBL" id="BAABJV010000003">
    <property type="protein sequence ID" value="GAA4770640.1"/>
    <property type="molecule type" value="Genomic_DNA"/>
</dbReference>
<feature type="region of interest" description="Disordered" evidence="1">
    <location>
        <begin position="1"/>
        <end position="67"/>
    </location>
</feature>
<gene>
    <name evidence="4" type="ORF">GCM10023329_17140</name>
</gene>
<feature type="domain" description="DUF3152" evidence="3">
    <location>
        <begin position="145"/>
        <end position="311"/>
    </location>
</feature>
<name>A0ABP9A0J9_9ACTN</name>
<accession>A0ABP9A0J9</accession>
<evidence type="ECO:0000313" key="4">
    <source>
        <dbReference type="EMBL" id="GAA4770640.1"/>
    </source>
</evidence>
<dbReference type="Pfam" id="PF11350">
    <property type="entry name" value="DUF3152"/>
    <property type="match status" value="1"/>
</dbReference>
<feature type="transmembrane region" description="Helical" evidence="2">
    <location>
        <begin position="71"/>
        <end position="91"/>
    </location>
</feature>